<keyword evidence="2" id="KW-0539">Nucleus</keyword>
<evidence type="ECO:0000313" key="3">
    <source>
        <dbReference type="EMBL" id="KAL0186411.1"/>
    </source>
</evidence>
<proteinExistence type="predicted"/>
<feature type="non-terminal residue" evidence="3">
    <location>
        <position position="81"/>
    </location>
</feature>
<comment type="caution">
    <text evidence="3">The sequence shown here is derived from an EMBL/GenBank/DDBJ whole genome shotgun (WGS) entry which is preliminary data.</text>
</comment>
<keyword evidence="4" id="KW-1185">Reference proteome</keyword>
<dbReference type="InterPro" id="IPR033053">
    <property type="entry name" value="Hir3/CABIN1"/>
</dbReference>
<accession>A0ABD0QK40</accession>
<gene>
    <name evidence="3" type="ORF">M9458_018081</name>
</gene>
<comment type="subcellular location">
    <subcellularLocation>
        <location evidence="1">Nucleus</location>
    </subcellularLocation>
</comment>
<evidence type="ECO:0000256" key="1">
    <source>
        <dbReference type="ARBA" id="ARBA00004123"/>
    </source>
</evidence>
<reference evidence="3 4" key="1">
    <citation type="submission" date="2024-05" db="EMBL/GenBank/DDBJ databases">
        <title>Genome sequencing and assembly of Indian major carp, Cirrhinus mrigala (Hamilton, 1822).</title>
        <authorList>
            <person name="Mohindra V."/>
            <person name="Chowdhury L.M."/>
            <person name="Lal K."/>
            <person name="Jena J.K."/>
        </authorList>
    </citation>
    <scope>NUCLEOTIDE SEQUENCE [LARGE SCALE GENOMIC DNA]</scope>
    <source>
        <strain evidence="3">CM1030</strain>
        <tissue evidence="3">Blood</tissue>
    </source>
</reference>
<protein>
    <submittedName>
        <fullName evidence="3">Uncharacterized protein</fullName>
    </submittedName>
</protein>
<dbReference type="GO" id="GO:0005634">
    <property type="term" value="C:nucleus"/>
    <property type="evidence" value="ECO:0007669"/>
    <property type="project" value="UniProtKB-SubCell"/>
</dbReference>
<feature type="non-terminal residue" evidence="3">
    <location>
        <position position="1"/>
    </location>
</feature>
<dbReference type="EMBL" id="JAMKFB020000008">
    <property type="protein sequence ID" value="KAL0186411.1"/>
    <property type="molecule type" value="Genomic_DNA"/>
</dbReference>
<dbReference type="PANTHER" id="PTHR15502">
    <property type="entry name" value="CALCINEURIN-BINDING PROTEIN CABIN 1-RELATED"/>
    <property type="match status" value="1"/>
</dbReference>
<name>A0ABD0QK40_CIRMR</name>
<evidence type="ECO:0000256" key="2">
    <source>
        <dbReference type="ARBA" id="ARBA00023242"/>
    </source>
</evidence>
<dbReference type="AlphaFoldDB" id="A0ABD0QK40"/>
<dbReference type="PANTHER" id="PTHR15502:SF7">
    <property type="entry name" value="CALCINEURIN-BINDING PROTEIN CABIN-1"/>
    <property type="match status" value="1"/>
</dbReference>
<organism evidence="3 4">
    <name type="scientific">Cirrhinus mrigala</name>
    <name type="common">Mrigala</name>
    <dbReference type="NCBI Taxonomy" id="683832"/>
    <lineage>
        <taxon>Eukaryota</taxon>
        <taxon>Metazoa</taxon>
        <taxon>Chordata</taxon>
        <taxon>Craniata</taxon>
        <taxon>Vertebrata</taxon>
        <taxon>Euteleostomi</taxon>
        <taxon>Actinopterygii</taxon>
        <taxon>Neopterygii</taxon>
        <taxon>Teleostei</taxon>
        <taxon>Ostariophysi</taxon>
        <taxon>Cypriniformes</taxon>
        <taxon>Cyprinidae</taxon>
        <taxon>Labeoninae</taxon>
        <taxon>Labeonini</taxon>
        <taxon>Cirrhinus</taxon>
    </lineage>
</organism>
<sequence>SSLLRLKDYSPCFETSEVSLNEAIQHLNSALPSSPTTKEEWVSTITALLKGIENCITDKPELLSHTPRSTNLPRLANNLIQ</sequence>
<dbReference type="Proteomes" id="UP001529510">
    <property type="component" value="Unassembled WGS sequence"/>
</dbReference>
<evidence type="ECO:0000313" key="4">
    <source>
        <dbReference type="Proteomes" id="UP001529510"/>
    </source>
</evidence>